<evidence type="ECO:0000313" key="2">
    <source>
        <dbReference type="Proteomes" id="UP000011761"/>
    </source>
</evidence>
<dbReference type="GeneID" id="19110756"/>
<keyword evidence="2" id="KW-1185">Reference proteome</keyword>
<organism evidence="1 2">
    <name type="scientific">Baudoinia panamericana (strain UAMH 10762)</name>
    <name type="common">Angels' share fungus</name>
    <name type="synonym">Baudoinia compniacensis (strain UAMH 10762)</name>
    <dbReference type="NCBI Taxonomy" id="717646"/>
    <lineage>
        <taxon>Eukaryota</taxon>
        <taxon>Fungi</taxon>
        <taxon>Dikarya</taxon>
        <taxon>Ascomycota</taxon>
        <taxon>Pezizomycotina</taxon>
        <taxon>Dothideomycetes</taxon>
        <taxon>Dothideomycetidae</taxon>
        <taxon>Mycosphaerellales</taxon>
        <taxon>Teratosphaeriaceae</taxon>
        <taxon>Baudoinia</taxon>
    </lineage>
</organism>
<reference evidence="1 2" key="1">
    <citation type="journal article" date="2012" name="PLoS Pathog.">
        <title>Diverse lifestyles and strategies of plant pathogenesis encoded in the genomes of eighteen Dothideomycetes fungi.</title>
        <authorList>
            <person name="Ohm R.A."/>
            <person name="Feau N."/>
            <person name="Henrissat B."/>
            <person name="Schoch C.L."/>
            <person name="Horwitz B.A."/>
            <person name="Barry K.W."/>
            <person name="Condon B.J."/>
            <person name="Copeland A.C."/>
            <person name="Dhillon B."/>
            <person name="Glaser F."/>
            <person name="Hesse C.N."/>
            <person name="Kosti I."/>
            <person name="LaButti K."/>
            <person name="Lindquist E.A."/>
            <person name="Lucas S."/>
            <person name="Salamov A.A."/>
            <person name="Bradshaw R.E."/>
            <person name="Ciuffetti L."/>
            <person name="Hamelin R.C."/>
            <person name="Kema G.H.J."/>
            <person name="Lawrence C."/>
            <person name="Scott J.A."/>
            <person name="Spatafora J.W."/>
            <person name="Turgeon B.G."/>
            <person name="de Wit P.J.G.M."/>
            <person name="Zhong S."/>
            <person name="Goodwin S.B."/>
            <person name="Grigoriev I.V."/>
        </authorList>
    </citation>
    <scope>NUCLEOTIDE SEQUENCE [LARGE SCALE GENOMIC DNA]</scope>
    <source>
        <strain evidence="1 2">UAMH 10762</strain>
    </source>
</reference>
<protein>
    <submittedName>
        <fullName evidence="1">Uncharacterized protein</fullName>
    </submittedName>
</protein>
<dbReference type="KEGG" id="bcom:BAUCODRAFT_28720"/>
<proteinExistence type="predicted"/>
<dbReference type="AlphaFoldDB" id="M2N8A4"/>
<feature type="non-terminal residue" evidence="1">
    <location>
        <position position="73"/>
    </location>
</feature>
<gene>
    <name evidence="1" type="ORF">BAUCODRAFT_28720</name>
</gene>
<dbReference type="HOGENOM" id="CLU_2711488_0_0_1"/>
<sequence>MDQHKALLRAINPYAMSSEALSVVQVLYVCDRPTNITGTILELRNTYVVEARHCKRDISRLVGYVYSDEARAL</sequence>
<dbReference type="RefSeq" id="XP_007671553.1">
    <property type="nucleotide sequence ID" value="XM_007673363.1"/>
</dbReference>
<evidence type="ECO:0000313" key="1">
    <source>
        <dbReference type="EMBL" id="EMD00369.1"/>
    </source>
</evidence>
<dbReference type="EMBL" id="KB445550">
    <property type="protein sequence ID" value="EMD00369.1"/>
    <property type="molecule type" value="Genomic_DNA"/>
</dbReference>
<name>M2N8A4_BAUPA</name>
<accession>M2N8A4</accession>
<dbReference type="Proteomes" id="UP000011761">
    <property type="component" value="Unassembled WGS sequence"/>
</dbReference>